<dbReference type="STRING" id="1088818.A0A2I0BGX2"/>
<evidence type="ECO:0000313" key="14">
    <source>
        <dbReference type="EMBL" id="PKA67040.1"/>
    </source>
</evidence>
<evidence type="ECO:0000256" key="3">
    <source>
        <dbReference type="ARBA" id="ARBA00022475"/>
    </source>
</evidence>
<keyword evidence="9" id="KW-0449">Lipoprotein</keyword>
<keyword evidence="3" id="KW-1003">Cell membrane</keyword>
<keyword evidence="5 12" id="KW-0732">Signal</keyword>
<protein>
    <submittedName>
        <fullName evidence="14">Fasciclin-like arabinogalactan protein 14</fullName>
    </submittedName>
</protein>
<dbReference type="PROSITE" id="PS50213">
    <property type="entry name" value="FAS1"/>
    <property type="match status" value="1"/>
</dbReference>
<evidence type="ECO:0000256" key="1">
    <source>
        <dbReference type="ARBA" id="ARBA00004609"/>
    </source>
</evidence>
<keyword evidence="4" id="KW-0336">GPI-anchor</keyword>
<dbReference type="PANTHER" id="PTHR32382:SF6">
    <property type="entry name" value="FASCICLIN-LIKE ARABINOGALACTAN PROTEIN 14"/>
    <property type="match status" value="1"/>
</dbReference>
<comment type="subcellular location">
    <subcellularLocation>
        <location evidence="1">Cell membrane</location>
        <topology evidence="1">Lipid-anchor</topology>
        <topology evidence="1">GPI-anchor</topology>
    </subcellularLocation>
</comment>
<dbReference type="Pfam" id="PF02469">
    <property type="entry name" value="Fasciclin"/>
    <property type="match status" value="1"/>
</dbReference>
<keyword evidence="6" id="KW-0654">Proteoglycan</keyword>
<evidence type="ECO:0000256" key="9">
    <source>
        <dbReference type="ARBA" id="ARBA00023288"/>
    </source>
</evidence>
<evidence type="ECO:0000256" key="7">
    <source>
        <dbReference type="ARBA" id="ARBA00023136"/>
    </source>
</evidence>
<keyword evidence="8" id="KW-0325">Glycoprotein</keyword>
<name>A0A2I0BGX2_9ASPA</name>
<feature type="chain" id="PRO_5014142904" evidence="12">
    <location>
        <begin position="38"/>
        <end position="316"/>
    </location>
</feature>
<dbReference type="GO" id="GO:0098552">
    <property type="term" value="C:side of membrane"/>
    <property type="evidence" value="ECO:0007669"/>
    <property type="project" value="UniProtKB-KW"/>
</dbReference>
<evidence type="ECO:0000256" key="2">
    <source>
        <dbReference type="ARBA" id="ARBA00007843"/>
    </source>
</evidence>
<feature type="compositionally biased region" description="Gly residues" evidence="11">
    <location>
        <begin position="194"/>
        <end position="203"/>
    </location>
</feature>
<evidence type="ECO:0000256" key="10">
    <source>
        <dbReference type="ARBA" id="ARBA00024686"/>
    </source>
</evidence>
<sequence length="316" mass="31903">MASEFSSLPQYHHHHRHLFPLLLLLLLPPVLFSSALAHNITTILSQFPDFSLLNSLLSQAQLAGDINLRQAITVLAPPDASLANFSSLPQATLRDLLAVHAILDYYDDGKLRHLAGGSAVAATLFQTTGRAAGQEGFVNITRMGNRVTINSAADAAAAADAVDYVKVVSTQPYNISVLEVSGVIVPPGMKNEVGGGGGGGAGGTAPAPATPPSSRSGGVLPPTQSVASPAPSALSPAPSKDWPRTPPMAGGHVPPATPPSPAAMSGLSPTSVITTDGGGAPAPPEVADGNSAAGRTTAMNGAWIAACCLVLLGGVF</sequence>
<comment type="function">
    <text evidence="10">May be a cell surface adhesion protein.</text>
</comment>
<feature type="compositionally biased region" description="Low complexity" evidence="11">
    <location>
        <begin position="204"/>
        <end position="218"/>
    </location>
</feature>
<comment type="similarity">
    <text evidence="2">Belongs to the fasciclin-like AGP family.</text>
</comment>
<dbReference type="AlphaFoldDB" id="A0A2I0BGX2"/>
<keyword evidence="15" id="KW-1185">Reference proteome</keyword>
<gene>
    <name evidence="14" type="primary">FLA14</name>
    <name evidence="14" type="ORF">AXF42_Ash004531</name>
</gene>
<evidence type="ECO:0000259" key="13">
    <source>
        <dbReference type="PROSITE" id="PS50213"/>
    </source>
</evidence>
<dbReference type="EMBL" id="KZ451883">
    <property type="protein sequence ID" value="PKA67040.1"/>
    <property type="molecule type" value="Genomic_DNA"/>
</dbReference>
<feature type="compositionally biased region" description="Low complexity" evidence="11">
    <location>
        <begin position="227"/>
        <end position="239"/>
    </location>
</feature>
<evidence type="ECO:0000256" key="11">
    <source>
        <dbReference type="SAM" id="MobiDB-lite"/>
    </source>
</evidence>
<dbReference type="InterPro" id="IPR036378">
    <property type="entry name" value="FAS1_dom_sf"/>
</dbReference>
<dbReference type="InterPro" id="IPR000782">
    <property type="entry name" value="FAS1_domain"/>
</dbReference>
<dbReference type="GO" id="GO:0005886">
    <property type="term" value="C:plasma membrane"/>
    <property type="evidence" value="ECO:0007669"/>
    <property type="project" value="UniProtKB-SubCell"/>
</dbReference>
<dbReference type="SUPFAM" id="SSF82153">
    <property type="entry name" value="FAS1 domain"/>
    <property type="match status" value="1"/>
</dbReference>
<dbReference type="Proteomes" id="UP000236161">
    <property type="component" value="Unassembled WGS sequence"/>
</dbReference>
<dbReference type="FunFam" id="2.30.180.10:FF:000015">
    <property type="entry name" value="Fasciclin-like arabinogalactan protein 3"/>
    <property type="match status" value="1"/>
</dbReference>
<feature type="signal peptide" evidence="12">
    <location>
        <begin position="1"/>
        <end position="37"/>
    </location>
</feature>
<dbReference type="Gene3D" id="2.30.180.10">
    <property type="entry name" value="FAS1 domain"/>
    <property type="match status" value="1"/>
</dbReference>
<evidence type="ECO:0000256" key="5">
    <source>
        <dbReference type="ARBA" id="ARBA00022729"/>
    </source>
</evidence>
<dbReference type="OrthoDB" id="694090at2759"/>
<proteinExistence type="inferred from homology"/>
<dbReference type="PANTHER" id="PTHR32382">
    <property type="entry name" value="FASCICLIN-LIKE ARABINOGALACTAN PROTEIN"/>
    <property type="match status" value="1"/>
</dbReference>
<dbReference type="InterPro" id="IPR033254">
    <property type="entry name" value="Plant_FLA"/>
</dbReference>
<feature type="region of interest" description="Disordered" evidence="11">
    <location>
        <begin position="194"/>
        <end position="289"/>
    </location>
</feature>
<evidence type="ECO:0000256" key="8">
    <source>
        <dbReference type="ARBA" id="ARBA00023180"/>
    </source>
</evidence>
<evidence type="ECO:0000256" key="4">
    <source>
        <dbReference type="ARBA" id="ARBA00022622"/>
    </source>
</evidence>
<evidence type="ECO:0000313" key="15">
    <source>
        <dbReference type="Proteomes" id="UP000236161"/>
    </source>
</evidence>
<keyword evidence="7" id="KW-0472">Membrane</keyword>
<reference evidence="14 15" key="1">
    <citation type="journal article" date="2017" name="Nature">
        <title>The Apostasia genome and the evolution of orchids.</title>
        <authorList>
            <person name="Zhang G.Q."/>
            <person name="Liu K.W."/>
            <person name="Li Z."/>
            <person name="Lohaus R."/>
            <person name="Hsiao Y.Y."/>
            <person name="Niu S.C."/>
            <person name="Wang J.Y."/>
            <person name="Lin Y.C."/>
            <person name="Xu Q."/>
            <person name="Chen L.J."/>
            <person name="Yoshida K."/>
            <person name="Fujiwara S."/>
            <person name="Wang Z.W."/>
            <person name="Zhang Y.Q."/>
            <person name="Mitsuda N."/>
            <person name="Wang M."/>
            <person name="Liu G.H."/>
            <person name="Pecoraro L."/>
            <person name="Huang H.X."/>
            <person name="Xiao X.J."/>
            <person name="Lin M."/>
            <person name="Wu X.Y."/>
            <person name="Wu W.L."/>
            <person name="Chen Y.Y."/>
            <person name="Chang S.B."/>
            <person name="Sakamoto S."/>
            <person name="Ohme-Takagi M."/>
            <person name="Yagi M."/>
            <person name="Zeng S.J."/>
            <person name="Shen C.Y."/>
            <person name="Yeh C.M."/>
            <person name="Luo Y.B."/>
            <person name="Tsai W.C."/>
            <person name="Van de Peer Y."/>
            <person name="Liu Z.J."/>
        </authorList>
    </citation>
    <scope>NUCLEOTIDE SEQUENCE [LARGE SCALE GENOMIC DNA]</scope>
    <source>
        <strain evidence="15">cv. Shenzhen</strain>
        <tissue evidence="14">Stem</tissue>
    </source>
</reference>
<accession>A0A2I0BGX2</accession>
<evidence type="ECO:0000256" key="12">
    <source>
        <dbReference type="SAM" id="SignalP"/>
    </source>
</evidence>
<evidence type="ECO:0000256" key="6">
    <source>
        <dbReference type="ARBA" id="ARBA00022974"/>
    </source>
</evidence>
<feature type="domain" description="FAS1" evidence="13">
    <location>
        <begin position="37"/>
        <end position="166"/>
    </location>
</feature>
<organism evidence="14 15">
    <name type="scientific">Apostasia shenzhenica</name>
    <dbReference type="NCBI Taxonomy" id="1088818"/>
    <lineage>
        <taxon>Eukaryota</taxon>
        <taxon>Viridiplantae</taxon>
        <taxon>Streptophyta</taxon>
        <taxon>Embryophyta</taxon>
        <taxon>Tracheophyta</taxon>
        <taxon>Spermatophyta</taxon>
        <taxon>Magnoliopsida</taxon>
        <taxon>Liliopsida</taxon>
        <taxon>Asparagales</taxon>
        <taxon>Orchidaceae</taxon>
        <taxon>Apostasioideae</taxon>
        <taxon>Apostasia</taxon>
    </lineage>
</organism>